<dbReference type="NCBIfam" id="TIGR03002">
    <property type="entry name" value="outer_YhbN_LptA"/>
    <property type="match status" value="1"/>
</dbReference>
<keyword evidence="3" id="KW-0574">Periplasm</keyword>
<dbReference type="Pfam" id="PF03968">
    <property type="entry name" value="LptD_N"/>
    <property type="match status" value="1"/>
</dbReference>
<dbReference type="AlphaFoldDB" id="A0A6N6VMD2"/>
<evidence type="ECO:0000313" key="6">
    <source>
        <dbReference type="EMBL" id="KAB7742749.1"/>
    </source>
</evidence>
<sequence length="198" mass="20802">MTGAPRQAAKRRNQAIACAVLLIGASLAFGAPARAAEAAPRDPLSGFATNPDAPIEIESDSLEVQDQQHQATFIGNVVATQGGMKLRSDRLKASYAQGTGGKTQIQEIVATGNVHVMSKDDQSADGDWARYVVAKRNILMGDKVVLRQGKNIIRGTKLTIDLATGRSKIIGGAEAGAAKTGSTGRVKALFQPPPKEKK</sequence>
<dbReference type="InterPro" id="IPR052037">
    <property type="entry name" value="LPS_export_LptA"/>
</dbReference>
<evidence type="ECO:0000256" key="4">
    <source>
        <dbReference type="SAM" id="SignalP"/>
    </source>
</evidence>
<name>A0A6N6VMD2_9HYPH</name>
<feature type="domain" description="Organic solvent tolerance-like N-terminal" evidence="5">
    <location>
        <begin position="56"/>
        <end position="165"/>
    </location>
</feature>
<reference evidence="6 7" key="1">
    <citation type="submission" date="2019-09" db="EMBL/GenBank/DDBJ databases">
        <title>Parvibaculum sedimenti sp. nov., isolated from sediment.</title>
        <authorList>
            <person name="Wang Y."/>
        </authorList>
    </citation>
    <scope>NUCLEOTIDE SEQUENCE [LARGE SCALE GENOMIC DNA]</scope>
    <source>
        <strain evidence="6 7">HXT-9</strain>
    </source>
</reference>
<keyword evidence="2 4" id="KW-0732">Signal</keyword>
<dbReference type="GO" id="GO:0009279">
    <property type="term" value="C:cell outer membrane"/>
    <property type="evidence" value="ECO:0007669"/>
    <property type="project" value="TreeGrafter"/>
</dbReference>
<feature type="chain" id="PRO_5026945488" evidence="4">
    <location>
        <begin position="31"/>
        <end position="198"/>
    </location>
</feature>
<dbReference type="GO" id="GO:0017089">
    <property type="term" value="F:glycolipid transfer activity"/>
    <property type="evidence" value="ECO:0007669"/>
    <property type="project" value="TreeGrafter"/>
</dbReference>
<evidence type="ECO:0000259" key="5">
    <source>
        <dbReference type="Pfam" id="PF03968"/>
    </source>
</evidence>
<keyword evidence="7" id="KW-1185">Reference proteome</keyword>
<evidence type="ECO:0000256" key="1">
    <source>
        <dbReference type="ARBA" id="ARBA00022448"/>
    </source>
</evidence>
<dbReference type="PANTHER" id="PTHR36504">
    <property type="entry name" value="LIPOPOLYSACCHARIDE EXPORT SYSTEM PROTEIN LPTA"/>
    <property type="match status" value="1"/>
</dbReference>
<evidence type="ECO:0000256" key="2">
    <source>
        <dbReference type="ARBA" id="ARBA00022729"/>
    </source>
</evidence>
<dbReference type="EMBL" id="WESC01000001">
    <property type="protein sequence ID" value="KAB7742749.1"/>
    <property type="molecule type" value="Genomic_DNA"/>
</dbReference>
<comment type="caution">
    <text evidence="6">The sequence shown here is derived from an EMBL/GenBank/DDBJ whole genome shotgun (WGS) entry which is preliminary data.</text>
</comment>
<accession>A0A6N6VMD2</accession>
<keyword evidence="1" id="KW-0813">Transport</keyword>
<evidence type="ECO:0000313" key="7">
    <source>
        <dbReference type="Proteomes" id="UP000468901"/>
    </source>
</evidence>
<evidence type="ECO:0000256" key="3">
    <source>
        <dbReference type="ARBA" id="ARBA00022764"/>
    </source>
</evidence>
<gene>
    <name evidence="6" type="primary">lptA</name>
    <name evidence="6" type="ORF">F2P47_01035</name>
</gene>
<dbReference type="InterPro" id="IPR014340">
    <property type="entry name" value="LptA"/>
</dbReference>
<dbReference type="PANTHER" id="PTHR36504:SF1">
    <property type="entry name" value="LIPOPOLYSACCHARIDE EXPORT SYSTEM PROTEIN LPTA"/>
    <property type="match status" value="1"/>
</dbReference>
<dbReference type="GO" id="GO:0030288">
    <property type="term" value="C:outer membrane-bounded periplasmic space"/>
    <property type="evidence" value="ECO:0007669"/>
    <property type="project" value="TreeGrafter"/>
</dbReference>
<dbReference type="Proteomes" id="UP000468901">
    <property type="component" value="Unassembled WGS sequence"/>
</dbReference>
<organism evidence="6 7">
    <name type="scientific">Parvibaculum sedimenti</name>
    <dbReference type="NCBI Taxonomy" id="2608632"/>
    <lineage>
        <taxon>Bacteria</taxon>
        <taxon>Pseudomonadati</taxon>
        <taxon>Pseudomonadota</taxon>
        <taxon>Alphaproteobacteria</taxon>
        <taxon>Hyphomicrobiales</taxon>
        <taxon>Parvibaculaceae</taxon>
        <taxon>Parvibaculum</taxon>
    </lineage>
</organism>
<dbReference type="GO" id="GO:0001530">
    <property type="term" value="F:lipopolysaccharide binding"/>
    <property type="evidence" value="ECO:0007669"/>
    <property type="project" value="InterPro"/>
</dbReference>
<dbReference type="GO" id="GO:0015920">
    <property type="term" value="P:lipopolysaccharide transport"/>
    <property type="evidence" value="ECO:0007669"/>
    <property type="project" value="InterPro"/>
</dbReference>
<dbReference type="InterPro" id="IPR005653">
    <property type="entry name" value="OstA-like_N"/>
</dbReference>
<proteinExistence type="predicted"/>
<feature type="signal peptide" evidence="4">
    <location>
        <begin position="1"/>
        <end position="30"/>
    </location>
</feature>
<protein>
    <submittedName>
        <fullName evidence="6">Lipopolysaccharide transport periplasmic protein LptA</fullName>
    </submittedName>
</protein>
<dbReference type="RefSeq" id="WP_152214302.1">
    <property type="nucleotide sequence ID" value="NZ_WESC01000001.1"/>
</dbReference>
<dbReference type="Gene3D" id="2.60.450.10">
    <property type="entry name" value="Lipopolysaccharide (LPS) transport protein A like domain"/>
    <property type="match status" value="1"/>
</dbReference>